<evidence type="ECO:0000313" key="1">
    <source>
        <dbReference type="EMBL" id="EGD49315.1"/>
    </source>
</evidence>
<dbReference type="RefSeq" id="WP_004615947.1">
    <property type="nucleotide sequence ID" value="NZ_ACXX02000001.1"/>
</dbReference>
<dbReference type="EMBL" id="ACXX02000001">
    <property type="protein sequence ID" value="EGD49315.1"/>
    <property type="molecule type" value="Genomic_DNA"/>
</dbReference>
<keyword evidence="2" id="KW-1185">Reference proteome</keyword>
<sequence>MENEIKKLRDEINQLQNKIQNLQYKIHLLYVSKQAREIHPYVEFLLGFDITEQKKEKIEFALELLSNKYYRRNVFVLEDNKLTEEMENSNDIYITKSITEAYPQKLFENKLPSYTEVVDIFLEILDTKNKKIVFDLLWSVYKEGMFENLLMHVLITNPNGESGPKG</sequence>
<dbReference type="STRING" id="588581.Cpap_3747"/>
<organism evidence="1 2">
    <name type="scientific">Ruminiclostridium papyrosolvens DSM 2782</name>
    <dbReference type="NCBI Taxonomy" id="588581"/>
    <lineage>
        <taxon>Bacteria</taxon>
        <taxon>Bacillati</taxon>
        <taxon>Bacillota</taxon>
        <taxon>Clostridia</taxon>
        <taxon>Eubacteriales</taxon>
        <taxon>Oscillospiraceae</taxon>
        <taxon>Ruminiclostridium</taxon>
    </lineage>
</organism>
<protein>
    <submittedName>
        <fullName evidence="1">Uncharacterized protein</fullName>
    </submittedName>
</protein>
<dbReference type="Proteomes" id="UP000003860">
    <property type="component" value="Unassembled WGS sequence"/>
</dbReference>
<dbReference type="AlphaFoldDB" id="F1T767"/>
<accession>F1T767</accession>
<name>F1T767_9FIRM</name>
<evidence type="ECO:0000313" key="2">
    <source>
        <dbReference type="Proteomes" id="UP000003860"/>
    </source>
</evidence>
<proteinExistence type="predicted"/>
<reference evidence="1" key="2">
    <citation type="submission" date="2011-01" db="EMBL/GenBank/DDBJ databases">
        <title>The Non-contiguous Finished genome of Clostridium papyrosolvens.</title>
        <authorList>
            <person name="Lucas S."/>
            <person name="Copeland A."/>
            <person name="Lapidus A."/>
            <person name="Cheng J.-F."/>
            <person name="Goodwin L."/>
            <person name="Pitluck S."/>
            <person name="Misra M."/>
            <person name="Chertkov O."/>
            <person name="Detter J.C."/>
            <person name="Han C."/>
            <person name="Tapia R."/>
            <person name="Land M."/>
            <person name="Hauser L."/>
            <person name="Kyrpides N."/>
            <person name="Ivanova N."/>
            <person name="Pagani I."/>
            <person name="Mouttaki H."/>
            <person name="He Z."/>
            <person name="Zhou J."/>
            <person name="Hemme C.L."/>
            <person name="Woyke T."/>
        </authorList>
    </citation>
    <scope>NUCLEOTIDE SEQUENCE [LARGE SCALE GENOMIC DNA]</scope>
    <source>
        <strain evidence="1">DSM 2782</strain>
    </source>
</reference>
<reference evidence="1" key="1">
    <citation type="submission" date="2009-07" db="EMBL/GenBank/DDBJ databases">
        <authorList>
            <consortium name="US DOE Joint Genome Institute (JGI-PGF)"/>
            <person name="Lucas S."/>
            <person name="Copeland A."/>
            <person name="Lapidus A."/>
            <person name="Glavina del Rio T."/>
            <person name="Tice H."/>
            <person name="Bruce D."/>
            <person name="Goodwin L."/>
            <person name="Pitluck S."/>
            <person name="Larimer F."/>
            <person name="Land M.L."/>
            <person name="Mouttaki H."/>
            <person name="He Z."/>
            <person name="Zhou J."/>
            <person name="Hemme C.L."/>
        </authorList>
    </citation>
    <scope>NUCLEOTIDE SEQUENCE</scope>
    <source>
        <strain evidence="1">DSM 2782</strain>
    </source>
</reference>
<gene>
    <name evidence="1" type="ORF">Cpap_3747</name>
</gene>
<comment type="caution">
    <text evidence="1">The sequence shown here is derived from an EMBL/GenBank/DDBJ whole genome shotgun (WGS) entry which is preliminary data.</text>
</comment>